<name>A0A225NYI5_9RHOB</name>
<dbReference type="SUPFAM" id="SSF103025">
    <property type="entry name" value="Folate-binding domain"/>
    <property type="match status" value="1"/>
</dbReference>
<proteinExistence type="predicted"/>
<dbReference type="RefSeq" id="WP_088647810.1">
    <property type="nucleotide sequence ID" value="NZ_AQQR01000001.1"/>
</dbReference>
<dbReference type="Proteomes" id="UP000215377">
    <property type="component" value="Unassembled WGS sequence"/>
</dbReference>
<evidence type="ECO:0008006" key="3">
    <source>
        <dbReference type="Google" id="ProtNLM"/>
    </source>
</evidence>
<dbReference type="Pfam" id="PF04268">
    <property type="entry name" value="SoxG"/>
    <property type="match status" value="1"/>
</dbReference>
<sequence>MAETREYKGIALIRAEPPCGMITLRGGPDAAKGLATAGKRLGVKMPGPLGAELKDDRGLLWMSPDEVLMLCPAEDVPDHLDALRGALKGHHAMAVDTSDMRVRFSVSGAHAREVLAKLCPLDLAPDRFGPGHVRRTRLGQVAAAIWMRGDGAFEVICFRSVGQYVLDLLQVAAAPGSEVHLFSQPVG</sequence>
<dbReference type="EMBL" id="AQQR01000001">
    <property type="protein sequence ID" value="OWU77226.1"/>
    <property type="molecule type" value="Genomic_DNA"/>
</dbReference>
<protein>
    <recommendedName>
        <fullName evidence="3">Sarcosine oxidase subunit gamma</fullName>
    </recommendedName>
</protein>
<dbReference type="AlphaFoldDB" id="A0A225NYI5"/>
<evidence type="ECO:0000313" key="1">
    <source>
        <dbReference type="EMBL" id="OWU77226.1"/>
    </source>
</evidence>
<accession>A0A225NYI5</accession>
<dbReference type="OrthoDB" id="9814782at2"/>
<dbReference type="InterPro" id="IPR007375">
    <property type="entry name" value="SoxG"/>
</dbReference>
<reference evidence="1 2" key="1">
    <citation type="submission" date="2013-04" db="EMBL/GenBank/DDBJ databases">
        <title>Oceanicola sp. 22II1-22F33 Genome Sequencing.</title>
        <authorList>
            <person name="Lai Q."/>
            <person name="Li G."/>
            <person name="Shao Z."/>
        </authorList>
    </citation>
    <scope>NUCLEOTIDE SEQUENCE [LARGE SCALE GENOMIC DNA]</scope>
    <source>
        <strain evidence="1 2">22II1-22F33</strain>
    </source>
</reference>
<dbReference type="InterPro" id="IPR027266">
    <property type="entry name" value="TrmE/GcvT-like"/>
</dbReference>
<evidence type="ECO:0000313" key="2">
    <source>
        <dbReference type="Proteomes" id="UP000215377"/>
    </source>
</evidence>
<gene>
    <name evidence="1" type="ORF">ATO3_00290</name>
</gene>
<comment type="caution">
    <text evidence="1">The sequence shown here is derived from an EMBL/GenBank/DDBJ whole genome shotgun (WGS) entry which is preliminary data.</text>
</comment>
<dbReference type="Gene3D" id="3.30.70.1520">
    <property type="entry name" value="Heterotetrameric sarcosine oxidase"/>
    <property type="match status" value="1"/>
</dbReference>
<organism evidence="1 2">
    <name type="scientific">Marinibacterium profundimaris</name>
    <dbReference type="NCBI Taxonomy" id="1679460"/>
    <lineage>
        <taxon>Bacteria</taxon>
        <taxon>Pseudomonadati</taxon>
        <taxon>Pseudomonadota</taxon>
        <taxon>Alphaproteobacteria</taxon>
        <taxon>Rhodobacterales</taxon>
        <taxon>Paracoccaceae</taxon>
        <taxon>Marinibacterium</taxon>
    </lineage>
</organism>
<keyword evidence="2" id="KW-1185">Reference proteome</keyword>
<dbReference type="Gene3D" id="3.30.1360.120">
    <property type="entry name" value="Probable tRNA modification gtpase trme, domain 1"/>
    <property type="match status" value="1"/>
</dbReference>